<dbReference type="InterPro" id="IPR036388">
    <property type="entry name" value="WH-like_DNA-bd_sf"/>
</dbReference>
<dbReference type="InterPro" id="IPR005119">
    <property type="entry name" value="LysR_subst-bd"/>
</dbReference>
<organism evidence="6 7">
    <name type="scientific">Pigmentiphaga kullae</name>
    <dbReference type="NCBI Taxonomy" id="151784"/>
    <lineage>
        <taxon>Bacteria</taxon>
        <taxon>Pseudomonadati</taxon>
        <taxon>Pseudomonadota</taxon>
        <taxon>Betaproteobacteria</taxon>
        <taxon>Burkholderiales</taxon>
        <taxon>Alcaligenaceae</taxon>
        <taxon>Pigmentiphaga</taxon>
    </lineage>
</organism>
<dbReference type="Proteomes" id="UP000292445">
    <property type="component" value="Unassembled WGS sequence"/>
</dbReference>
<keyword evidence="3 6" id="KW-0238">DNA-binding</keyword>
<evidence type="ECO:0000313" key="7">
    <source>
        <dbReference type="Proteomes" id="UP000292445"/>
    </source>
</evidence>
<accession>A0A4Q7NEN6</accession>
<evidence type="ECO:0000256" key="3">
    <source>
        <dbReference type="ARBA" id="ARBA00023125"/>
    </source>
</evidence>
<gene>
    <name evidence="6" type="ORF">EV675_3755</name>
</gene>
<comment type="caution">
    <text evidence="6">The sequence shown here is derived from an EMBL/GenBank/DDBJ whole genome shotgun (WGS) entry which is preliminary data.</text>
</comment>
<evidence type="ECO:0000259" key="5">
    <source>
        <dbReference type="PROSITE" id="PS50931"/>
    </source>
</evidence>
<dbReference type="FunFam" id="1.10.10.10:FF:000001">
    <property type="entry name" value="LysR family transcriptional regulator"/>
    <property type="match status" value="1"/>
</dbReference>
<dbReference type="AlphaFoldDB" id="A0A4Q7NEN6"/>
<dbReference type="Pfam" id="PF03466">
    <property type="entry name" value="LysR_substrate"/>
    <property type="match status" value="1"/>
</dbReference>
<name>A0A4Q7NEN6_9BURK</name>
<dbReference type="Gene3D" id="3.40.190.10">
    <property type="entry name" value="Periplasmic binding protein-like II"/>
    <property type="match status" value="2"/>
</dbReference>
<dbReference type="GO" id="GO:0003677">
    <property type="term" value="F:DNA binding"/>
    <property type="evidence" value="ECO:0007669"/>
    <property type="project" value="UniProtKB-KW"/>
</dbReference>
<dbReference type="SUPFAM" id="SSF53850">
    <property type="entry name" value="Periplasmic binding protein-like II"/>
    <property type="match status" value="1"/>
</dbReference>
<sequence>MNVDLFALKAFVILAEHLHFAQAATALHVSPSRLTRVVQSLEREMGVRLLARSTHGTALTADGTEFLRSARRIVAEMDWAGRRLTRRSVASAATFTVGCLAGSLYDLLPERVRAARLAHPKVQIRLIEMQEDEMTSQVLDGTLDMGFLYFPTPDDEMISRVVARRAQWVAMGPDHPLARLQSLSIKDLAGHTMILPDETAAPRLHRWYRGFLEKKGRRAVQYVGANQIHVALGLCAAGEGLCVVAENLMHVRRDDLHYVPLADAPKTELTAIWRTDSPVRQVAQFIAKW</sequence>
<dbReference type="RefSeq" id="WP_130358712.1">
    <property type="nucleotide sequence ID" value="NZ_SGXC01000002.1"/>
</dbReference>
<keyword evidence="7" id="KW-1185">Reference proteome</keyword>
<dbReference type="InterPro" id="IPR036390">
    <property type="entry name" value="WH_DNA-bd_sf"/>
</dbReference>
<dbReference type="PANTHER" id="PTHR30346:SF0">
    <property type="entry name" value="HCA OPERON TRANSCRIPTIONAL ACTIVATOR HCAR"/>
    <property type="match status" value="1"/>
</dbReference>
<proteinExistence type="inferred from homology"/>
<dbReference type="PROSITE" id="PS50931">
    <property type="entry name" value="HTH_LYSR"/>
    <property type="match status" value="1"/>
</dbReference>
<keyword evidence="2" id="KW-0805">Transcription regulation</keyword>
<reference evidence="6 7" key="1">
    <citation type="submission" date="2019-02" db="EMBL/GenBank/DDBJ databases">
        <title>Genomic Encyclopedia of Type Strains, Phase IV (KMG-IV): sequencing the most valuable type-strain genomes for metagenomic binning, comparative biology and taxonomic classification.</title>
        <authorList>
            <person name="Goeker M."/>
        </authorList>
    </citation>
    <scope>NUCLEOTIDE SEQUENCE [LARGE SCALE GENOMIC DNA]</scope>
    <source>
        <strain evidence="6 7">K24</strain>
    </source>
</reference>
<feature type="domain" description="HTH lysR-type" evidence="5">
    <location>
        <begin position="1"/>
        <end position="60"/>
    </location>
</feature>
<evidence type="ECO:0000256" key="4">
    <source>
        <dbReference type="ARBA" id="ARBA00023163"/>
    </source>
</evidence>
<evidence type="ECO:0000256" key="1">
    <source>
        <dbReference type="ARBA" id="ARBA00009437"/>
    </source>
</evidence>
<dbReference type="Gene3D" id="1.10.10.10">
    <property type="entry name" value="Winged helix-like DNA-binding domain superfamily/Winged helix DNA-binding domain"/>
    <property type="match status" value="1"/>
</dbReference>
<dbReference type="OrthoDB" id="9157176at2"/>
<keyword evidence="4" id="KW-0804">Transcription</keyword>
<dbReference type="InterPro" id="IPR000847">
    <property type="entry name" value="LysR_HTH_N"/>
</dbReference>
<dbReference type="EMBL" id="SGXC01000002">
    <property type="protein sequence ID" value="RZS81137.1"/>
    <property type="molecule type" value="Genomic_DNA"/>
</dbReference>
<dbReference type="Pfam" id="PF00126">
    <property type="entry name" value="HTH_1"/>
    <property type="match status" value="1"/>
</dbReference>
<dbReference type="GO" id="GO:0032993">
    <property type="term" value="C:protein-DNA complex"/>
    <property type="evidence" value="ECO:0007669"/>
    <property type="project" value="TreeGrafter"/>
</dbReference>
<evidence type="ECO:0000313" key="6">
    <source>
        <dbReference type="EMBL" id="RZS81137.1"/>
    </source>
</evidence>
<comment type="similarity">
    <text evidence="1">Belongs to the LysR transcriptional regulatory family.</text>
</comment>
<evidence type="ECO:0000256" key="2">
    <source>
        <dbReference type="ARBA" id="ARBA00023015"/>
    </source>
</evidence>
<dbReference type="CDD" id="cd08414">
    <property type="entry name" value="PBP2_LTTR_aromatics_like"/>
    <property type="match status" value="1"/>
</dbReference>
<dbReference type="GO" id="GO:0003700">
    <property type="term" value="F:DNA-binding transcription factor activity"/>
    <property type="evidence" value="ECO:0007669"/>
    <property type="project" value="InterPro"/>
</dbReference>
<dbReference type="PANTHER" id="PTHR30346">
    <property type="entry name" value="TRANSCRIPTIONAL DUAL REGULATOR HCAR-RELATED"/>
    <property type="match status" value="1"/>
</dbReference>
<protein>
    <submittedName>
        <fullName evidence="6">DNA-binding transcriptional LysR family regulator</fullName>
    </submittedName>
</protein>
<dbReference type="SUPFAM" id="SSF46785">
    <property type="entry name" value="Winged helix' DNA-binding domain"/>
    <property type="match status" value="1"/>
</dbReference>